<dbReference type="NCBIfam" id="NF001138">
    <property type="entry name" value="PRK00143.1"/>
    <property type="match status" value="1"/>
</dbReference>
<keyword evidence="9" id="KW-0694">RNA-binding</keyword>
<evidence type="ECO:0000259" key="12">
    <source>
        <dbReference type="Pfam" id="PF20259"/>
    </source>
</evidence>
<accession>A0A3B1A2D6</accession>
<feature type="domain" description="tRNA-specific 2-thiouridylase MnmA-like C-terminal" evidence="11">
    <location>
        <begin position="283"/>
        <end position="358"/>
    </location>
</feature>
<dbReference type="Pfam" id="PF03054">
    <property type="entry name" value="tRNA_Me_trans"/>
    <property type="match status" value="1"/>
</dbReference>
<dbReference type="Gene3D" id="2.40.30.10">
    <property type="entry name" value="Translation factors"/>
    <property type="match status" value="1"/>
</dbReference>
<dbReference type="SUPFAM" id="SSF52402">
    <property type="entry name" value="Adenine nucleotide alpha hydrolases-like"/>
    <property type="match status" value="1"/>
</dbReference>
<dbReference type="GO" id="GO:0002143">
    <property type="term" value="P:tRNA wobble position uridine thiolation"/>
    <property type="evidence" value="ECO:0007669"/>
    <property type="project" value="TreeGrafter"/>
</dbReference>
<dbReference type="PANTHER" id="PTHR11933:SF5">
    <property type="entry name" value="MITOCHONDRIAL TRNA-SPECIFIC 2-THIOURIDYLASE 1"/>
    <property type="match status" value="1"/>
</dbReference>
<dbReference type="HAMAP" id="MF_00144">
    <property type="entry name" value="tRNA_thiouridyl_MnmA"/>
    <property type="match status" value="1"/>
</dbReference>
<evidence type="ECO:0000256" key="7">
    <source>
        <dbReference type="ARBA" id="ARBA00022741"/>
    </source>
</evidence>
<dbReference type="GO" id="GO:0016783">
    <property type="term" value="F:sulfurtransferase activity"/>
    <property type="evidence" value="ECO:0007669"/>
    <property type="project" value="InterPro"/>
</dbReference>
<evidence type="ECO:0000256" key="3">
    <source>
        <dbReference type="ARBA" id="ARBA00022490"/>
    </source>
</evidence>
<evidence type="ECO:0000256" key="5">
    <source>
        <dbReference type="ARBA" id="ARBA00022679"/>
    </source>
</evidence>
<evidence type="ECO:0000256" key="10">
    <source>
        <dbReference type="ARBA" id="ARBA00023157"/>
    </source>
</evidence>
<organism evidence="13">
    <name type="scientific">hydrothermal vent metagenome</name>
    <dbReference type="NCBI Taxonomy" id="652676"/>
    <lineage>
        <taxon>unclassified sequences</taxon>
        <taxon>metagenomes</taxon>
        <taxon>ecological metagenomes</taxon>
    </lineage>
</organism>
<dbReference type="InterPro" id="IPR046885">
    <property type="entry name" value="MnmA-like_C"/>
</dbReference>
<gene>
    <name evidence="13" type="ORF">MNBD_GAMMA21-1379</name>
</gene>
<dbReference type="FunFam" id="2.30.30.280:FF:000001">
    <property type="entry name" value="tRNA-specific 2-thiouridylase MnmA"/>
    <property type="match status" value="1"/>
</dbReference>
<dbReference type="Pfam" id="PF20258">
    <property type="entry name" value="tRNA_Me_trans_C"/>
    <property type="match status" value="1"/>
</dbReference>
<reference evidence="13" key="1">
    <citation type="submission" date="2018-06" db="EMBL/GenBank/DDBJ databases">
        <authorList>
            <person name="Zhirakovskaya E."/>
        </authorList>
    </citation>
    <scope>NUCLEOTIDE SEQUENCE</scope>
</reference>
<keyword evidence="8" id="KW-0067">ATP-binding</keyword>
<evidence type="ECO:0000256" key="4">
    <source>
        <dbReference type="ARBA" id="ARBA00022555"/>
    </source>
</evidence>
<dbReference type="GO" id="GO:0005737">
    <property type="term" value="C:cytoplasm"/>
    <property type="evidence" value="ECO:0007669"/>
    <property type="project" value="UniProtKB-SubCell"/>
</dbReference>
<evidence type="ECO:0000256" key="6">
    <source>
        <dbReference type="ARBA" id="ARBA00022694"/>
    </source>
</evidence>
<dbReference type="InterPro" id="IPR023382">
    <property type="entry name" value="MnmA-like_central_sf"/>
</dbReference>
<dbReference type="AlphaFoldDB" id="A0A3B1A2D6"/>
<keyword evidence="5 13" id="KW-0808">Transferase</keyword>
<evidence type="ECO:0000256" key="9">
    <source>
        <dbReference type="ARBA" id="ARBA00022884"/>
    </source>
</evidence>
<keyword evidence="3" id="KW-0963">Cytoplasm</keyword>
<evidence type="ECO:0000313" key="13">
    <source>
        <dbReference type="EMBL" id="VAW98241.1"/>
    </source>
</evidence>
<evidence type="ECO:0000256" key="1">
    <source>
        <dbReference type="ARBA" id="ARBA00004496"/>
    </source>
</evidence>
<evidence type="ECO:0000259" key="11">
    <source>
        <dbReference type="Pfam" id="PF20258"/>
    </source>
</evidence>
<dbReference type="InterPro" id="IPR046884">
    <property type="entry name" value="MnmA-like_central"/>
</dbReference>
<keyword evidence="6" id="KW-0819">tRNA processing</keyword>
<dbReference type="FunFam" id="3.40.50.620:FF:000004">
    <property type="entry name" value="tRNA-specific 2-thiouridylase MnmA"/>
    <property type="match status" value="1"/>
</dbReference>
<feature type="domain" description="tRNA-specific 2-thiouridylase MnmA-like central" evidence="12">
    <location>
        <begin position="205"/>
        <end position="273"/>
    </location>
</feature>
<dbReference type="CDD" id="cd01998">
    <property type="entry name" value="MnmA_TRMU-like"/>
    <property type="match status" value="1"/>
</dbReference>
<proteinExistence type="inferred from homology"/>
<dbReference type="PANTHER" id="PTHR11933">
    <property type="entry name" value="TRNA 5-METHYLAMINOMETHYL-2-THIOURIDYLATE -METHYLTRANSFERASE"/>
    <property type="match status" value="1"/>
</dbReference>
<comment type="subcellular location">
    <subcellularLocation>
        <location evidence="1">Cytoplasm</location>
    </subcellularLocation>
</comment>
<dbReference type="InterPro" id="IPR014729">
    <property type="entry name" value="Rossmann-like_a/b/a_fold"/>
</dbReference>
<evidence type="ECO:0000256" key="2">
    <source>
        <dbReference type="ARBA" id="ARBA00013805"/>
    </source>
</evidence>
<keyword evidence="10" id="KW-1015">Disulfide bond</keyword>
<dbReference type="Gene3D" id="3.40.50.620">
    <property type="entry name" value="HUPs"/>
    <property type="match status" value="1"/>
</dbReference>
<dbReference type="EMBL" id="UOFR01000058">
    <property type="protein sequence ID" value="VAW98241.1"/>
    <property type="molecule type" value="Genomic_DNA"/>
</dbReference>
<dbReference type="GO" id="GO:0000049">
    <property type="term" value="F:tRNA binding"/>
    <property type="evidence" value="ECO:0007669"/>
    <property type="project" value="UniProtKB-KW"/>
</dbReference>
<evidence type="ECO:0000256" key="8">
    <source>
        <dbReference type="ARBA" id="ARBA00022840"/>
    </source>
</evidence>
<dbReference type="FunFam" id="2.40.30.10:FF:000023">
    <property type="entry name" value="tRNA-specific 2-thiouridylase MnmA"/>
    <property type="match status" value="1"/>
</dbReference>
<sequence length="366" mass="41300">MTAKKKIIVGISGGVDSSVSALLLKQQGYDVAAVFMKNWEADDEDDYCPAEQDLSDAQQVCDTLNIDLEGVNFSDQYWDRVFAYFLQEYSAGRTPNPDILCNKEIKFRAFLDFALSRGAEKIATGHYVRSEQRDGAYYLLRGLDQDKDQSYFLYTLQQDQLAKCLFPVGQLSKPEVRKLAEQNNLITYNKKDSTGICFIGERDFKSFLQRFLPAQPGDIVTADGDVLGRHDGLMYYTRGQRQGLGLGGQAKYGPEPWYVADKDLDVNKLIVVQGHDHALLQSHWLTANNLDWVSGRELNTPLHCTAKTRYRQTDATCYLKPQADNSLHVEFEQPQWAVTIGQSVVFYQDEVCLGGGIINTTEKLIN</sequence>
<dbReference type="Pfam" id="PF20259">
    <property type="entry name" value="tRNA_Me_trans_M"/>
    <property type="match status" value="1"/>
</dbReference>
<keyword evidence="7" id="KW-0547">Nucleotide-binding</keyword>
<keyword evidence="4" id="KW-0820">tRNA-binding</keyword>
<name>A0A3B1A2D6_9ZZZZ</name>
<dbReference type="GO" id="GO:0005524">
    <property type="term" value="F:ATP binding"/>
    <property type="evidence" value="ECO:0007669"/>
    <property type="project" value="UniProtKB-KW"/>
</dbReference>
<dbReference type="Gene3D" id="2.30.30.280">
    <property type="entry name" value="Adenine nucleotide alpha hydrolases-like domains"/>
    <property type="match status" value="1"/>
</dbReference>
<dbReference type="NCBIfam" id="TIGR00420">
    <property type="entry name" value="trmU"/>
    <property type="match status" value="1"/>
</dbReference>
<dbReference type="InterPro" id="IPR004506">
    <property type="entry name" value="MnmA-like"/>
</dbReference>
<protein>
    <recommendedName>
        <fullName evidence="2">tRNA-specific 2-thiouridylase MnmA</fullName>
    </recommendedName>
</protein>